<name>D2VVP4_NAEGR</name>
<protein>
    <submittedName>
        <fullName evidence="1">Predicted protein</fullName>
    </submittedName>
</protein>
<dbReference type="GO" id="GO:0016787">
    <property type="term" value="F:hydrolase activity"/>
    <property type="evidence" value="ECO:0007669"/>
    <property type="project" value="InterPro"/>
</dbReference>
<evidence type="ECO:0000313" key="2">
    <source>
        <dbReference type="Proteomes" id="UP000006671"/>
    </source>
</evidence>
<dbReference type="PANTHER" id="PTHR11575:SF24">
    <property type="entry name" value="5'-NUCLEOTIDASE"/>
    <property type="match status" value="1"/>
</dbReference>
<dbReference type="Proteomes" id="UP000006671">
    <property type="component" value="Unassembled WGS sequence"/>
</dbReference>
<dbReference type="Gene3D" id="3.60.21.10">
    <property type="match status" value="1"/>
</dbReference>
<dbReference type="InParanoid" id="D2VVP4"/>
<dbReference type="AlphaFoldDB" id="D2VVP4"/>
<dbReference type="InterPro" id="IPR029052">
    <property type="entry name" value="Metallo-depent_PP-like"/>
</dbReference>
<dbReference type="OMA" id="SHSHNIY"/>
<gene>
    <name evidence="1" type="ORF">NAEGRDRAFT_52634</name>
</gene>
<dbReference type="GeneID" id="8858113"/>
<dbReference type="KEGG" id="ngr:NAEGRDRAFT_52634"/>
<sequence length="655" mass="75649">MNNQNYSFSLPIISSNLITQGENNIYREQCGKIWEKHYQKPTNLNSPGNNGVFLTPYATKTFKSDNGQDLTVGIIGTMSPASAMVSITGRQPCFHYTGFNESKKEVNAEEYSNQIYEMAMDLKLGRNGAPKCQVIVVLSHEGEPEDKQIAEMIVKKHKSTYKEGMPKVAVDIHISSHSHNIYLEKLQIDSEHEVYIHQSGPYASNLGVLQLSYNFDTQQVRLLNEKVKVPLSNLVGDASNRDLFEKDHLGPLSPSTSLFETNGICFDCISNSILFPVRIPITNEIPMDQPYRKKIENYKHLINKYILGDSFGYRFDSFVGSIDVSNVHDKTGVGSIVSNCVIQQFREKQAEALVLLEFLKKQEQYNEEQSIEENIHKLDKSLNVPKFHRFFSKLRIKDAENILDQRYDIYLIPTDGLRTHIISLKQWNETRLNFQFSDAYTFLSLGRLRSSIREDVLPGETMEVYYLPQRIAKRLFVYTRFLSDLLNLHIIAFCHSTNFSYKTRWYGIPFLVEDQLHKKEEKELSWFWKIIRKVKNALARHYDFSLDGKSEAQFFDEYYSKPHTFPEPLYGITIPGWLVNFMSKTAMYTGGFLTLDMRDKYGRIIKVPQTNEGKRSDGQYNAKDETRSLLQTSVSATPFMDYHMFAECLAKQRNN</sequence>
<organism evidence="2">
    <name type="scientific">Naegleria gruberi</name>
    <name type="common">Amoeba</name>
    <dbReference type="NCBI Taxonomy" id="5762"/>
    <lineage>
        <taxon>Eukaryota</taxon>
        <taxon>Discoba</taxon>
        <taxon>Heterolobosea</taxon>
        <taxon>Tetramitia</taxon>
        <taxon>Eutetramitia</taxon>
        <taxon>Vahlkampfiidae</taxon>
        <taxon>Naegleria</taxon>
    </lineage>
</organism>
<dbReference type="SUPFAM" id="SSF56300">
    <property type="entry name" value="Metallo-dependent phosphatases"/>
    <property type="match status" value="1"/>
</dbReference>
<reference evidence="1 2" key="1">
    <citation type="journal article" date="2010" name="Cell">
        <title>The genome of Naegleria gruberi illuminates early eukaryotic versatility.</title>
        <authorList>
            <person name="Fritz-Laylin L.K."/>
            <person name="Prochnik S.E."/>
            <person name="Ginger M.L."/>
            <person name="Dacks J.B."/>
            <person name="Carpenter M.L."/>
            <person name="Field M.C."/>
            <person name="Kuo A."/>
            <person name="Paredez A."/>
            <person name="Chapman J."/>
            <person name="Pham J."/>
            <person name="Shu S."/>
            <person name="Neupane R."/>
            <person name="Cipriano M."/>
            <person name="Mancuso J."/>
            <person name="Tu H."/>
            <person name="Salamov A."/>
            <person name="Lindquist E."/>
            <person name="Shapiro H."/>
            <person name="Lucas S."/>
            <person name="Grigoriev I.V."/>
            <person name="Cande W.Z."/>
            <person name="Fulton C."/>
            <person name="Rokhsar D.S."/>
            <person name="Dawson S.C."/>
        </authorList>
    </citation>
    <scope>NUCLEOTIDE SEQUENCE [LARGE SCALE GENOMIC DNA]</scope>
    <source>
        <strain evidence="1 2">NEG-M</strain>
    </source>
</reference>
<dbReference type="GO" id="GO:0009166">
    <property type="term" value="P:nucleotide catabolic process"/>
    <property type="evidence" value="ECO:0007669"/>
    <property type="project" value="InterPro"/>
</dbReference>
<dbReference type="InterPro" id="IPR006179">
    <property type="entry name" value="5_nucleotidase/apyrase"/>
</dbReference>
<dbReference type="VEuPathDB" id="AmoebaDB:NAEGRDRAFT_52634"/>
<dbReference type="RefSeq" id="XP_002671821.1">
    <property type="nucleotide sequence ID" value="XM_002671775.1"/>
</dbReference>
<keyword evidence="2" id="KW-1185">Reference proteome</keyword>
<accession>D2VVP4</accession>
<dbReference type="PANTHER" id="PTHR11575">
    <property type="entry name" value="5'-NUCLEOTIDASE-RELATED"/>
    <property type="match status" value="1"/>
</dbReference>
<evidence type="ECO:0000313" key="1">
    <source>
        <dbReference type="EMBL" id="EFC39077.1"/>
    </source>
</evidence>
<dbReference type="EMBL" id="GG738902">
    <property type="protein sequence ID" value="EFC39077.1"/>
    <property type="molecule type" value="Genomic_DNA"/>
</dbReference>
<proteinExistence type="predicted"/>